<dbReference type="CDD" id="cd00553">
    <property type="entry name" value="NAD_synthase"/>
    <property type="match status" value="1"/>
</dbReference>
<name>B6YV32_THEON</name>
<keyword evidence="6 8" id="KW-0460">Magnesium</keyword>
<dbReference type="KEGG" id="ton:TON_1770"/>
<dbReference type="InterPro" id="IPR014729">
    <property type="entry name" value="Rossmann-like_a/b/a_fold"/>
</dbReference>
<keyword evidence="13" id="KW-1185">Reference proteome</keyword>
<keyword evidence="3 8" id="KW-0479">Metal-binding</keyword>
<comment type="pathway">
    <text evidence="8">Cofactor biosynthesis; NAD(+) biosynthesis; NAD(+) from deamido-NAD(+) (ammonia route): step 1/1.</text>
</comment>
<evidence type="ECO:0000256" key="6">
    <source>
        <dbReference type="ARBA" id="ARBA00022842"/>
    </source>
</evidence>
<keyword evidence="5 8" id="KW-0067">ATP-binding</keyword>
<accession>B6YV32</accession>
<dbReference type="RefSeq" id="WP_012572732.1">
    <property type="nucleotide sequence ID" value="NC_011529.1"/>
</dbReference>
<feature type="binding site" evidence="8">
    <location>
        <position position="132"/>
    </location>
    <ligand>
        <name>ATP</name>
        <dbReference type="ChEBI" id="CHEBI:30616"/>
    </ligand>
</feature>
<dbReference type="FunFam" id="3.40.50.620:FF:000106">
    <property type="entry name" value="Glutamine-dependent NAD(+) synthetase"/>
    <property type="match status" value="1"/>
</dbReference>
<dbReference type="Pfam" id="PF02540">
    <property type="entry name" value="NAD_synthase"/>
    <property type="match status" value="1"/>
</dbReference>
<organism evidence="12 13">
    <name type="scientific">Thermococcus onnurineus (strain NA1)</name>
    <dbReference type="NCBI Taxonomy" id="523850"/>
    <lineage>
        <taxon>Archaea</taxon>
        <taxon>Methanobacteriati</taxon>
        <taxon>Methanobacteriota</taxon>
        <taxon>Thermococci</taxon>
        <taxon>Thermococcales</taxon>
        <taxon>Thermococcaceae</taxon>
        <taxon>Thermococcus</taxon>
    </lineage>
</organism>
<dbReference type="HOGENOM" id="CLU_059327_1_1_2"/>
<evidence type="ECO:0000256" key="3">
    <source>
        <dbReference type="ARBA" id="ARBA00022723"/>
    </source>
</evidence>
<dbReference type="InterPro" id="IPR003694">
    <property type="entry name" value="NAD_synthase"/>
</dbReference>
<comment type="subunit">
    <text evidence="8">Homodimer.</text>
</comment>
<feature type="binding site" evidence="8">
    <location>
        <position position="183"/>
    </location>
    <ligand>
        <name>ATP</name>
        <dbReference type="ChEBI" id="CHEBI:30616"/>
    </ligand>
</feature>
<feature type="binding site" description="in other chain" evidence="8">
    <location>
        <position position="145"/>
    </location>
    <ligand>
        <name>deamido-NAD(+)</name>
        <dbReference type="ChEBI" id="CHEBI:58437"/>
        <note>ligand shared between two neighboring subunits</note>
    </ligand>
</feature>
<dbReference type="GO" id="GO:0008795">
    <property type="term" value="F:NAD+ synthase activity"/>
    <property type="evidence" value="ECO:0007669"/>
    <property type="project" value="UniProtKB-UniRule"/>
</dbReference>
<dbReference type="GO" id="GO:0005524">
    <property type="term" value="F:ATP binding"/>
    <property type="evidence" value="ECO:0007669"/>
    <property type="project" value="UniProtKB-UniRule"/>
</dbReference>
<dbReference type="PANTHER" id="PTHR23090">
    <property type="entry name" value="NH 3 /GLUTAMINE-DEPENDENT NAD + SYNTHETASE"/>
    <property type="match status" value="1"/>
</dbReference>
<dbReference type="GO" id="GO:0046872">
    <property type="term" value="F:metal ion binding"/>
    <property type="evidence" value="ECO:0007669"/>
    <property type="project" value="UniProtKB-KW"/>
</dbReference>
<feature type="binding site" evidence="8">
    <location>
        <position position="137"/>
    </location>
    <ligand>
        <name>Mg(2+)</name>
        <dbReference type="ChEBI" id="CHEBI:18420"/>
    </ligand>
</feature>
<evidence type="ECO:0000313" key="12">
    <source>
        <dbReference type="EMBL" id="ACJ17260.1"/>
    </source>
</evidence>
<dbReference type="InterPro" id="IPR018126">
    <property type="entry name" value="SASP_alpha/beta-type_CS"/>
</dbReference>
<dbReference type="OrthoDB" id="39312at2157"/>
<dbReference type="GO" id="GO:0003952">
    <property type="term" value="F:NAD+ synthase (glutamine-hydrolyzing) activity"/>
    <property type="evidence" value="ECO:0007669"/>
    <property type="project" value="InterPro"/>
</dbReference>
<dbReference type="PATRIC" id="fig|523850.10.peg.1783"/>
<feature type="binding site" description="in other chain" evidence="8">
    <location>
        <begin position="243"/>
        <end position="244"/>
    </location>
    <ligand>
        <name>deamido-NAD(+)</name>
        <dbReference type="ChEBI" id="CHEBI:58437"/>
        <note>ligand shared between two neighboring subunits</note>
    </ligand>
</feature>
<feature type="binding site" evidence="8">
    <location>
        <position position="38"/>
    </location>
    <ligand>
        <name>Mg(2+)</name>
        <dbReference type="ChEBI" id="CHEBI:18420"/>
    </ligand>
</feature>
<dbReference type="STRING" id="523850.TON_1770"/>
<dbReference type="EMBL" id="CP000855">
    <property type="protein sequence ID" value="ACJ17260.1"/>
    <property type="molecule type" value="Genomic_DNA"/>
</dbReference>
<evidence type="ECO:0000256" key="7">
    <source>
        <dbReference type="ARBA" id="ARBA00023027"/>
    </source>
</evidence>
<evidence type="ECO:0000256" key="5">
    <source>
        <dbReference type="ARBA" id="ARBA00022840"/>
    </source>
</evidence>
<proteinExistence type="inferred from homology"/>
<feature type="binding site" evidence="8">
    <location>
        <position position="161"/>
    </location>
    <ligand>
        <name>ATP</name>
        <dbReference type="ChEBI" id="CHEBI:30616"/>
    </ligand>
</feature>
<reference evidence="12 13" key="1">
    <citation type="journal article" date="2008" name="J. Bacteriol.">
        <title>The complete genome sequence of Thermococcus onnurineus NA1 reveals a mixed heterotrophic and carboxydotrophic metabolism.</title>
        <authorList>
            <person name="Lee H.S."/>
            <person name="Kang S.G."/>
            <person name="Bae S.S."/>
            <person name="Lim J.K."/>
            <person name="Cho Y."/>
            <person name="Kim Y.J."/>
            <person name="Jeon J.H."/>
            <person name="Cha S.S."/>
            <person name="Kwon K.K."/>
            <person name="Kim H.T."/>
            <person name="Park C.J."/>
            <person name="Lee H.W."/>
            <person name="Kim S.I."/>
            <person name="Chun J."/>
            <person name="Colwell R.R."/>
            <person name="Kim S.J."/>
            <person name="Lee J.H."/>
        </authorList>
    </citation>
    <scope>NUCLEOTIDE SEQUENCE [LARGE SCALE GENOMIC DNA]</scope>
    <source>
        <strain evidence="12 13">NA1</strain>
    </source>
</reference>
<feature type="binding site" evidence="8">
    <location>
        <begin position="32"/>
        <end position="39"/>
    </location>
    <ligand>
        <name>ATP</name>
        <dbReference type="ChEBI" id="CHEBI:30616"/>
    </ligand>
</feature>
<dbReference type="AlphaFoldDB" id="B6YV32"/>
<dbReference type="EC" id="6.3.1.5" evidence="8 10"/>
<evidence type="ECO:0000313" key="13">
    <source>
        <dbReference type="Proteomes" id="UP000002727"/>
    </source>
</evidence>
<evidence type="ECO:0000259" key="11">
    <source>
        <dbReference type="Pfam" id="PF02540"/>
    </source>
</evidence>
<keyword evidence="4 8" id="KW-0547">Nucleotide-binding</keyword>
<dbReference type="PROSITE" id="PS00304">
    <property type="entry name" value="SASP_1"/>
    <property type="match status" value="1"/>
</dbReference>
<keyword evidence="2 8" id="KW-0436">Ligase</keyword>
<dbReference type="eggNOG" id="arCOG00069">
    <property type="taxonomic scope" value="Archaea"/>
</dbReference>
<gene>
    <name evidence="8" type="primary">nadE</name>
    <name evidence="12" type="ordered locus">TON_1770</name>
</gene>
<evidence type="ECO:0000256" key="4">
    <source>
        <dbReference type="ARBA" id="ARBA00022741"/>
    </source>
</evidence>
<dbReference type="InterPro" id="IPR022310">
    <property type="entry name" value="NAD/GMP_synthase"/>
</dbReference>
<protein>
    <recommendedName>
        <fullName evidence="8 10">NH(3)-dependent NAD(+) synthetase</fullName>
        <ecNumber evidence="8 10">6.3.1.5</ecNumber>
    </recommendedName>
</protein>
<feature type="domain" description="NAD/GMP synthase" evidence="11">
    <location>
        <begin position="9"/>
        <end position="248"/>
    </location>
</feature>
<dbReference type="GO" id="GO:0009435">
    <property type="term" value="P:NAD+ biosynthetic process"/>
    <property type="evidence" value="ECO:0007669"/>
    <property type="project" value="UniProtKB-UniRule"/>
</dbReference>
<dbReference type="HAMAP" id="MF_00193">
    <property type="entry name" value="NadE_ammonia_dep"/>
    <property type="match status" value="1"/>
</dbReference>
<dbReference type="Proteomes" id="UP000002727">
    <property type="component" value="Chromosome"/>
</dbReference>
<evidence type="ECO:0000256" key="2">
    <source>
        <dbReference type="ARBA" id="ARBA00022598"/>
    </source>
</evidence>
<dbReference type="GO" id="GO:0005737">
    <property type="term" value="C:cytoplasm"/>
    <property type="evidence" value="ECO:0007669"/>
    <property type="project" value="InterPro"/>
</dbReference>
<dbReference type="NCBIfam" id="TIGR00552">
    <property type="entry name" value="nadE"/>
    <property type="match status" value="1"/>
</dbReference>
<evidence type="ECO:0000256" key="10">
    <source>
        <dbReference type="RuleBase" id="RU003812"/>
    </source>
</evidence>
<dbReference type="GeneID" id="7017439"/>
<evidence type="ECO:0000256" key="1">
    <source>
        <dbReference type="ARBA" id="ARBA00005859"/>
    </source>
</evidence>
<evidence type="ECO:0000256" key="9">
    <source>
        <dbReference type="RuleBase" id="RU003811"/>
    </source>
</evidence>
<dbReference type="PANTHER" id="PTHR23090:SF9">
    <property type="entry name" value="GLUTAMINE-DEPENDENT NAD(+) SYNTHETASE"/>
    <property type="match status" value="1"/>
</dbReference>
<evidence type="ECO:0000256" key="8">
    <source>
        <dbReference type="HAMAP-Rule" id="MF_00193"/>
    </source>
</evidence>
<sequence>MRSLDYDAVIERIVSFIQGKVEEARANGVVVGVSGGIDSATTAYLAVKALGREKVLGLIMPYYENGDVEDAKLVCENLGIEYKLINIRPIVDEFEKAVGELDVKSKGNIMARTRMILLYAHANSRNYLVLGTSNRSELLTGYFTKWGDGASDYAPLINIYKTEVWELAKSLGVPERIIQKKPTAGLWEGQTDEDELGISYRLLDEILWRLIDLKMPKGEIAEELGIPLEKVEYVELLVKRSEHKRRLPLGPEF</sequence>
<dbReference type="GO" id="GO:0006265">
    <property type="term" value="P:DNA topological change"/>
    <property type="evidence" value="ECO:0007669"/>
    <property type="project" value="InterPro"/>
</dbReference>
<dbReference type="SUPFAM" id="SSF52402">
    <property type="entry name" value="Adenine nucleotide alpha hydrolases-like"/>
    <property type="match status" value="1"/>
</dbReference>
<comment type="catalytic activity">
    <reaction evidence="8 10">
        <text>deamido-NAD(+) + NH4(+) + ATP = AMP + diphosphate + NAD(+) + H(+)</text>
        <dbReference type="Rhea" id="RHEA:21188"/>
        <dbReference type="ChEBI" id="CHEBI:15378"/>
        <dbReference type="ChEBI" id="CHEBI:28938"/>
        <dbReference type="ChEBI" id="CHEBI:30616"/>
        <dbReference type="ChEBI" id="CHEBI:33019"/>
        <dbReference type="ChEBI" id="CHEBI:57540"/>
        <dbReference type="ChEBI" id="CHEBI:58437"/>
        <dbReference type="ChEBI" id="CHEBI:456215"/>
        <dbReference type="EC" id="6.3.1.5"/>
    </reaction>
</comment>
<comment type="similarity">
    <text evidence="1 8 9">Belongs to the NAD synthetase family.</text>
</comment>
<dbReference type="Gene3D" id="3.40.50.620">
    <property type="entry name" value="HUPs"/>
    <property type="match status" value="1"/>
</dbReference>
<feature type="binding site" description="in other chain" evidence="8">
    <location>
        <position position="112"/>
    </location>
    <ligand>
        <name>deamido-NAD(+)</name>
        <dbReference type="ChEBI" id="CHEBI:58437"/>
        <note>ligand shared between two neighboring subunits</note>
    </ligand>
</feature>
<feature type="binding site" evidence="8">
    <location>
        <position position="152"/>
    </location>
    <ligand>
        <name>deamido-NAD(+)</name>
        <dbReference type="ChEBI" id="CHEBI:58437"/>
        <note>ligand shared between two neighboring subunits</note>
    </ligand>
</feature>
<dbReference type="InterPro" id="IPR022926">
    <property type="entry name" value="NH(3)-dep_NAD(+)_synth"/>
</dbReference>
<dbReference type="NCBIfam" id="NF010587">
    <property type="entry name" value="PRK13980.1"/>
    <property type="match status" value="1"/>
</dbReference>
<comment type="function">
    <text evidence="8">Catalyzes the ATP-dependent amidation of deamido-NAD to form NAD. Uses ammonia as a nitrogen source.</text>
</comment>
<keyword evidence="7 8" id="KW-0520">NAD</keyword>
<dbReference type="GO" id="GO:0003690">
    <property type="term" value="F:double-stranded DNA binding"/>
    <property type="evidence" value="ECO:0007669"/>
    <property type="project" value="InterPro"/>
</dbReference>
<dbReference type="UniPathway" id="UPA00253">
    <property type="reaction ID" value="UER00333"/>
</dbReference>
<dbReference type="GO" id="GO:0004359">
    <property type="term" value="F:glutaminase activity"/>
    <property type="evidence" value="ECO:0007669"/>
    <property type="project" value="InterPro"/>
</dbReference>